<dbReference type="Gene3D" id="3.40.50.1820">
    <property type="entry name" value="alpha/beta hydrolase"/>
    <property type="match status" value="1"/>
</dbReference>
<keyword evidence="1 4" id="KW-0378">Hydrolase</keyword>
<dbReference type="PANTHER" id="PTHR22946:SF9">
    <property type="entry name" value="POLYKETIDE TRANSFERASE AF380"/>
    <property type="match status" value="1"/>
</dbReference>
<keyword evidence="5" id="KW-1185">Reference proteome</keyword>
<feature type="domain" description="Dienelactone hydrolase" evidence="3">
    <location>
        <begin position="66"/>
        <end position="286"/>
    </location>
</feature>
<accession>A0A3D9HP63</accession>
<name>A0A3D9HP63_9PROT</name>
<dbReference type="InterPro" id="IPR029058">
    <property type="entry name" value="AB_hydrolase_fold"/>
</dbReference>
<dbReference type="SUPFAM" id="SSF53474">
    <property type="entry name" value="alpha/beta-Hydrolases"/>
    <property type="match status" value="1"/>
</dbReference>
<gene>
    <name evidence="4" type="ORF">DFP90_10388</name>
</gene>
<evidence type="ECO:0000313" key="5">
    <source>
        <dbReference type="Proteomes" id="UP000256845"/>
    </source>
</evidence>
<evidence type="ECO:0000256" key="2">
    <source>
        <dbReference type="SAM" id="SignalP"/>
    </source>
</evidence>
<dbReference type="Proteomes" id="UP000256845">
    <property type="component" value="Unassembled WGS sequence"/>
</dbReference>
<dbReference type="GO" id="GO:0052689">
    <property type="term" value="F:carboxylic ester hydrolase activity"/>
    <property type="evidence" value="ECO:0007669"/>
    <property type="project" value="UniProtKB-ARBA"/>
</dbReference>
<evidence type="ECO:0000313" key="4">
    <source>
        <dbReference type="EMBL" id="RED51288.1"/>
    </source>
</evidence>
<keyword evidence="2" id="KW-0732">Signal</keyword>
<dbReference type="InterPro" id="IPR050261">
    <property type="entry name" value="FrsA_esterase"/>
</dbReference>
<dbReference type="PANTHER" id="PTHR22946">
    <property type="entry name" value="DIENELACTONE HYDROLASE DOMAIN-CONTAINING PROTEIN-RELATED"/>
    <property type="match status" value="1"/>
</dbReference>
<feature type="chain" id="PRO_5017569736" evidence="2">
    <location>
        <begin position="23"/>
        <end position="289"/>
    </location>
</feature>
<proteinExistence type="predicted"/>
<reference evidence="4 5" key="1">
    <citation type="submission" date="2018-07" db="EMBL/GenBank/DDBJ databases">
        <title>Genomic Encyclopedia of Type Strains, Phase III (KMG-III): the genomes of soil and plant-associated and newly described type strains.</title>
        <authorList>
            <person name="Whitman W."/>
        </authorList>
    </citation>
    <scope>NUCLEOTIDE SEQUENCE [LARGE SCALE GENOMIC DNA]</scope>
    <source>
        <strain evidence="4 5">CECT 8488</strain>
    </source>
</reference>
<dbReference type="Pfam" id="PF01738">
    <property type="entry name" value="DLH"/>
    <property type="match status" value="1"/>
</dbReference>
<dbReference type="InterPro" id="IPR002925">
    <property type="entry name" value="Dienelactn_hydro"/>
</dbReference>
<feature type="signal peptide" evidence="2">
    <location>
        <begin position="1"/>
        <end position="22"/>
    </location>
</feature>
<sequence>MSRLLLVAVCCFGALFPISGFSENPETSLKEVRFQAAPIPPTPFQIRRAKAKGLVAKPKEGLTLTGFLGKPDDPDNRKRPAIIIMPSGDGVQNNHRQWALKLVSQGYVTLLVDPFGSRGLKGFKDGHIEILGDAVTAFDYMVTRPDVDQDRIGILGFSVGGSSVFRALARNAESRPDNVHFRAGVSVYPQCEPYEEFLAPLLVLAGDGDKLINVPACEKMLKAGKENVSVVMYPGITHFFDNVAYAKDAALRPDNWVKPDWFEGNEYNQAAYIDAEKRVLGFFNSHLQQ</sequence>
<comment type="caution">
    <text evidence="4">The sequence shown here is derived from an EMBL/GenBank/DDBJ whole genome shotgun (WGS) entry which is preliminary data.</text>
</comment>
<dbReference type="EMBL" id="QRDW01000003">
    <property type="protein sequence ID" value="RED51288.1"/>
    <property type="molecule type" value="Genomic_DNA"/>
</dbReference>
<evidence type="ECO:0000256" key="1">
    <source>
        <dbReference type="ARBA" id="ARBA00022801"/>
    </source>
</evidence>
<dbReference type="RefSeq" id="WP_181905275.1">
    <property type="nucleotide sequence ID" value="NZ_QRDW01000003.1"/>
</dbReference>
<protein>
    <submittedName>
        <fullName evidence="4">Dienelactone hydrolase</fullName>
    </submittedName>
</protein>
<evidence type="ECO:0000259" key="3">
    <source>
        <dbReference type="Pfam" id="PF01738"/>
    </source>
</evidence>
<dbReference type="AlphaFoldDB" id="A0A3D9HP63"/>
<organism evidence="4 5">
    <name type="scientific">Aestuariispira insulae</name>
    <dbReference type="NCBI Taxonomy" id="1461337"/>
    <lineage>
        <taxon>Bacteria</taxon>
        <taxon>Pseudomonadati</taxon>
        <taxon>Pseudomonadota</taxon>
        <taxon>Alphaproteobacteria</taxon>
        <taxon>Rhodospirillales</taxon>
        <taxon>Kiloniellaceae</taxon>
        <taxon>Aestuariispira</taxon>
    </lineage>
</organism>